<name>A0A0B6AAJ2_PRIM2</name>
<keyword evidence="1" id="KW-0238">DNA-binding</keyword>
<reference evidence="2 3" key="1">
    <citation type="journal article" date="2015" name="Genome Announc.">
        <title>Complete genome sequences for 35 biothreat assay-relevant bacillus species.</title>
        <authorList>
            <person name="Johnson S.L."/>
            <person name="Daligault H.E."/>
            <person name="Davenport K.W."/>
            <person name="Jaissle J."/>
            <person name="Frey K.G."/>
            <person name="Ladner J.T."/>
            <person name="Broomall S.M."/>
            <person name="Bishop-Lilly K.A."/>
            <person name="Bruce D.C."/>
            <person name="Gibbons H.S."/>
            <person name="Coyne S.R."/>
            <person name="Lo C.C."/>
            <person name="Meincke L."/>
            <person name="Munk A.C."/>
            <person name="Koroleva G.I."/>
            <person name="Rosenzweig C.N."/>
            <person name="Palacios G.F."/>
            <person name="Redden C.L."/>
            <person name="Minogue T.D."/>
            <person name="Chain P.S."/>
        </authorList>
    </citation>
    <scope>NUCLEOTIDE SEQUENCE [LARGE SCALE GENOMIC DNA]</scope>
    <source>
        <strain evidence="3">ATCC 14581 / DSM 32 / JCM 2506 / NBRC 15308 / NCIMB 9376 / NCTC 10342 / NRRL B-14308 / VKM B-512</strain>
    </source>
</reference>
<gene>
    <name evidence="2" type="ORF">BG04_1485</name>
</gene>
<sequence>MTIVSDRLKELRKSKGLSIQEAARKANIFKKRIEEYEANIKVPDYGHARSLADCYHVTLCYLVGHTDDPTEVIDVSHKSNKYAVLKDEDFSEEDEFLMRRSLSEVVHYMEWYKNEKK</sequence>
<dbReference type="EMBL" id="CP009920">
    <property type="protein sequence ID" value="AJI21930.1"/>
    <property type="molecule type" value="Genomic_DNA"/>
</dbReference>
<dbReference type="InterPro" id="IPR001387">
    <property type="entry name" value="Cro/C1-type_HTH"/>
</dbReference>
<dbReference type="Proteomes" id="UP000031829">
    <property type="component" value="Chromosome"/>
</dbReference>
<evidence type="ECO:0000256" key="1">
    <source>
        <dbReference type="ARBA" id="ARBA00023125"/>
    </source>
</evidence>
<dbReference type="PANTHER" id="PTHR46558:SF13">
    <property type="entry name" value="HTH-TYPE TRANSCRIPTIONAL REGULATOR IMMR"/>
    <property type="match status" value="1"/>
</dbReference>
<dbReference type="SMART" id="SM00530">
    <property type="entry name" value="HTH_XRE"/>
    <property type="match status" value="1"/>
</dbReference>
<dbReference type="KEGG" id="bmeg:BG04_1485"/>
<dbReference type="CDD" id="cd00093">
    <property type="entry name" value="HTH_XRE"/>
    <property type="match status" value="1"/>
</dbReference>
<dbReference type="GeneID" id="93644953"/>
<dbReference type="InterPro" id="IPR010982">
    <property type="entry name" value="Lambda_DNA-bd_dom_sf"/>
</dbReference>
<organism evidence="2 3">
    <name type="scientific">Priestia megaterium (strain ATCC 14581 / DSM 32 / CCUG 1817 / JCM 2506 / NBRC 15308 / NCIMB 9376 / NCTC 10342 / NRRL B-14308 / VKM B-512 / Ford 19)</name>
    <name type="common">Bacillus megaterium</name>
    <dbReference type="NCBI Taxonomy" id="1348623"/>
    <lineage>
        <taxon>Bacteria</taxon>
        <taxon>Bacillati</taxon>
        <taxon>Bacillota</taxon>
        <taxon>Bacilli</taxon>
        <taxon>Bacillales</taxon>
        <taxon>Bacillaceae</taxon>
        <taxon>Priestia</taxon>
    </lineage>
</organism>
<accession>A0A0B6AAJ2</accession>
<dbReference type="PROSITE" id="PS50943">
    <property type="entry name" value="HTH_CROC1"/>
    <property type="match status" value="1"/>
</dbReference>
<dbReference type="RefSeq" id="WP_052098009.1">
    <property type="nucleotide sequence ID" value="NZ_BCVB01000021.1"/>
</dbReference>
<dbReference type="Gene3D" id="1.10.260.40">
    <property type="entry name" value="lambda repressor-like DNA-binding domains"/>
    <property type="match status" value="1"/>
</dbReference>
<evidence type="ECO:0000313" key="2">
    <source>
        <dbReference type="EMBL" id="AJI21930.1"/>
    </source>
</evidence>
<proteinExistence type="predicted"/>
<dbReference type="AlphaFoldDB" id="A0A0B6AAJ2"/>
<evidence type="ECO:0000313" key="3">
    <source>
        <dbReference type="Proteomes" id="UP000031829"/>
    </source>
</evidence>
<dbReference type="HOGENOM" id="CLU_066192_4_0_9"/>
<protein>
    <submittedName>
        <fullName evidence="2">Helix-turn-helix family protein</fullName>
    </submittedName>
</protein>
<dbReference type="GO" id="GO:0003677">
    <property type="term" value="F:DNA binding"/>
    <property type="evidence" value="ECO:0007669"/>
    <property type="project" value="UniProtKB-KW"/>
</dbReference>
<dbReference type="Pfam" id="PF01381">
    <property type="entry name" value="HTH_3"/>
    <property type="match status" value="1"/>
</dbReference>
<dbReference type="SUPFAM" id="SSF47413">
    <property type="entry name" value="lambda repressor-like DNA-binding domains"/>
    <property type="match status" value="1"/>
</dbReference>
<dbReference type="PANTHER" id="PTHR46558">
    <property type="entry name" value="TRACRIPTIONAL REGULATORY PROTEIN-RELATED-RELATED"/>
    <property type="match status" value="1"/>
</dbReference>